<dbReference type="RefSeq" id="WP_151574664.1">
    <property type="nucleotide sequence ID" value="NZ_WBOT01000004.1"/>
</dbReference>
<evidence type="ECO:0000256" key="7">
    <source>
        <dbReference type="ARBA" id="ARBA00022692"/>
    </source>
</evidence>
<organism evidence="16 17">
    <name type="scientific">Bacillus mesophilum</name>
    <dbReference type="NCBI Taxonomy" id="1071718"/>
    <lineage>
        <taxon>Bacteria</taxon>
        <taxon>Bacillati</taxon>
        <taxon>Bacillota</taxon>
        <taxon>Bacilli</taxon>
        <taxon>Bacillales</taxon>
        <taxon>Bacillaceae</taxon>
        <taxon>Bacillus</taxon>
    </lineage>
</organism>
<dbReference type="EMBL" id="WBOT01000004">
    <property type="protein sequence ID" value="KAB2331787.1"/>
    <property type="molecule type" value="Genomic_DNA"/>
</dbReference>
<evidence type="ECO:0000256" key="4">
    <source>
        <dbReference type="ARBA" id="ARBA00022475"/>
    </source>
</evidence>
<dbReference type="InterPro" id="IPR016120">
    <property type="entry name" value="Sig_transdc_His_kin_SpoOB"/>
</dbReference>
<evidence type="ECO:0000256" key="14">
    <source>
        <dbReference type="SAM" id="Phobius"/>
    </source>
</evidence>
<dbReference type="GO" id="GO:0006355">
    <property type="term" value="P:regulation of DNA-templated transcription"/>
    <property type="evidence" value="ECO:0007669"/>
    <property type="project" value="InterPro"/>
</dbReference>
<accession>A0A7V7RKK2</accession>
<evidence type="ECO:0000256" key="9">
    <source>
        <dbReference type="ARBA" id="ARBA00022777"/>
    </source>
</evidence>
<dbReference type="SUPFAM" id="SSF103190">
    <property type="entry name" value="Sensory domain-like"/>
    <property type="match status" value="1"/>
</dbReference>
<dbReference type="Gene3D" id="3.30.450.20">
    <property type="entry name" value="PAS domain"/>
    <property type="match status" value="2"/>
</dbReference>
<dbReference type="InterPro" id="IPR003594">
    <property type="entry name" value="HATPase_dom"/>
</dbReference>
<evidence type="ECO:0000256" key="8">
    <source>
        <dbReference type="ARBA" id="ARBA00022741"/>
    </source>
</evidence>
<evidence type="ECO:0000256" key="3">
    <source>
        <dbReference type="ARBA" id="ARBA00012438"/>
    </source>
</evidence>
<dbReference type="InterPro" id="IPR035965">
    <property type="entry name" value="PAS-like_dom_sf"/>
</dbReference>
<keyword evidence="9 16" id="KW-0418">Kinase</keyword>
<sequence>MKKRKGVSLQTKIIVLIVAIIMTIILVLTGLFAKIEYEQTKTNMGTLALQVANTVSLMPSLRDAFKEDDPSAVIQPLIEKVRKDVGAEFIVIGNSDSIRYAHPDENKIGKKMIGEDNDRAILHGESYISEATGSLGPSLRGKSPIFDINGDIMGVVSVGFLVDDLKEAAFNNIRTVLVVSAGAILFGISCGVLLAKNIRKDIMGLEPYEIASLYHERNAILSSVKEGIIAIDGNGLITMLNPAAQNILNIEKDGLNKKIESVIPDTDIYRVLETGEAEKNLDVMLGERRVIVNRTPIIKNGQVAGVVASFRDKTEIDEMVNTLSEVKQYSEELRAQTHEFTNKLYVLSGLMQLGKYDEAVKMIQNESGNHEHMQKIVFEQLADSNLQAILLGKMAKASEKKINFTIDADSRTESLPAHITISHLITMIGNIIDNAFEATEGKCERNVSFFTTDIGKDIVFEVSDNGDGISDSDLEKIFVKGFSTKAEQGRGYGLSLVSQTIHQLSGHLEVYQKDDGGSVFTVFLPKEVKE</sequence>
<dbReference type="OrthoDB" id="9792686at2"/>
<dbReference type="SUPFAM" id="SSF55890">
    <property type="entry name" value="Sporulation response regulatory protein Spo0B"/>
    <property type="match status" value="1"/>
</dbReference>
<dbReference type="GO" id="GO:0005886">
    <property type="term" value="C:plasma membrane"/>
    <property type="evidence" value="ECO:0007669"/>
    <property type="project" value="UniProtKB-SubCell"/>
</dbReference>
<dbReference type="InterPro" id="IPR000014">
    <property type="entry name" value="PAS"/>
</dbReference>
<dbReference type="Pfam" id="PF00989">
    <property type="entry name" value="PAS"/>
    <property type="match status" value="1"/>
</dbReference>
<feature type="transmembrane region" description="Helical" evidence="14">
    <location>
        <begin position="176"/>
        <end position="195"/>
    </location>
</feature>
<keyword evidence="17" id="KW-1185">Reference proteome</keyword>
<comment type="subcellular location">
    <subcellularLocation>
        <location evidence="2">Cell membrane</location>
        <topology evidence="2">Multi-pass membrane protein</topology>
    </subcellularLocation>
</comment>
<keyword evidence="6" id="KW-0808">Transferase</keyword>
<dbReference type="InterPro" id="IPR029151">
    <property type="entry name" value="Sensor-like_sf"/>
</dbReference>
<dbReference type="InterPro" id="IPR013767">
    <property type="entry name" value="PAS_fold"/>
</dbReference>
<dbReference type="GO" id="GO:0000155">
    <property type="term" value="F:phosphorelay sensor kinase activity"/>
    <property type="evidence" value="ECO:0007669"/>
    <property type="project" value="InterPro"/>
</dbReference>
<dbReference type="InterPro" id="IPR036890">
    <property type="entry name" value="HATPase_C_sf"/>
</dbReference>
<keyword evidence="11 14" id="KW-1133">Transmembrane helix</keyword>
<gene>
    <name evidence="16" type="ORF">F7732_14030</name>
</gene>
<dbReference type="SUPFAM" id="SSF55785">
    <property type="entry name" value="PYP-like sensor domain (PAS domain)"/>
    <property type="match status" value="1"/>
</dbReference>
<proteinExistence type="predicted"/>
<dbReference type="Proteomes" id="UP000441354">
    <property type="component" value="Unassembled WGS sequence"/>
</dbReference>
<dbReference type="SMART" id="SM00091">
    <property type="entry name" value="PAS"/>
    <property type="match status" value="1"/>
</dbReference>
<evidence type="ECO:0000256" key="10">
    <source>
        <dbReference type="ARBA" id="ARBA00022840"/>
    </source>
</evidence>
<evidence type="ECO:0000313" key="16">
    <source>
        <dbReference type="EMBL" id="KAB2331787.1"/>
    </source>
</evidence>
<evidence type="ECO:0000259" key="15">
    <source>
        <dbReference type="PROSITE" id="PS50109"/>
    </source>
</evidence>
<dbReference type="SMART" id="SM00387">
    <property type="entry name" value="HATPase_c"/>
    <property type="match status" value="1"/>
</dbReference>
<dbReference type="Pfam" id="PF17203">
    <property type="entry name" value="sCache_3_2"/>
    <property type="match status" value="1"/>
</dbReference>
<keyword evidence="5" id="KW-0597">Phosphoprotein</keyword>
<dbReference type="PRINTS" id="PR00344">
    <property type="entry name" value="BCTRLSENSOR"/>
</dbReference>
<evidence type="ECO:0000256" key="2">
    <source>
        <dbReference type="ARBA" id="ARBA00004651"/>
    </source>
</evidence>
<keyword evidence="13 14" id="KW-0472">Membrane</keyword>
<evidence type="ECO:0000256" key="13">
    <source>
        <dbReference type="ARBA" id="ARBA00023136"/>
    </source>
</evidence>
<dbReference type="GO" id="GO:0005524">
    <property type="term" value="F:ATP binding"/>
    <property type="evidence" value="ECO:0007669"/>
    <property type="project" value="UniProtKB-KW"/>
</dbReference>
<evidence type="ECO:0000256" key="5">
    <source>
        <dbReference type="ARBA" id="ARBA00022553"/>
    </source>
</evidence>
<dbReference type="InterPro" id="IPR005467">
    <property type="entry name" value="His_kinase_dom"/>
</dbReference>
<comment type="catalytic activity">
    <reaction evidence="1">
        <text>ATP + protein L-histidine = ADP + protein N-phospho-L-histidine.</text>
        <dbReference type="EC" id="2.7.13.3"/>
    </reaction>
</comment>
<comment type="caution">
    <text evidence="16">The sequence shown here is derived from an EMBL/GenBank/DDBJ whole genome shotgun (WGS) entry which is preliminary data.</text>
</comment>
<dbReference type="Pfam" id="PF02518">
    <property type="entry name" value="HATPase_c"/>
    <property type="match status" value="1"/>
</dbReference>
<keyword evidence="12" id="KW-0902">Two-component regulatory system</keyword>
<evidence type="ECO:0000256" key="1">
    <source>
        <dbReference type="ARBA" id="ARBA00000085"/>
    </source>
</evidence>
<keyword evidence="4" id="KW-1003">Cell membrane</keyword>
<dbReference type="Pfam" id="PF14689">
    <property type="entry name" value="SPOB_a"/>
    <property type="match status" value="1"/>
</dbReference>
<keyword evidence="8" id="KW-0547">Nucleotide-binding</keyword>
<dbReference type="InterPro" id="IPR033463">
    <property type="entry name" value="sCache_3"/>
</dbReference>
<dbReference type="CDD" id="cd00130">
    <property type="entry name" value="PAS"/>
    <property type="match status" value="1"/>
</dbReference>
<keyword evidence="10" id="KW-0067">ATP-binding</keyword>
<evidence type="ECO:0000313" key="17">
    <source>
        <dbReference type="Proteomes" id="UP000441354"/>
    </source>
</evidence>
<dbReference type="InterPro" id="IPR039506">
    <property type="entry name" value="SPOB_a"/>
</dbReference>
<reference evidence="16 17" key="1">
    <citation type="journal article" date="2014" name="Arch. Microbiol.">
        <title>Bacillus mesophilum sp. nov., strain IITR-54T, a novel 4-chlorobiphenyl dechlorinating bacterium.</title>
        <authorList>
            <person name="Manickam N."/>
            <person name="Singh N.K."/>
            <person name="Bajaj A."/>
            <person name="Kumar R.M."/>
            <person name="Kaur G."/>
            <person name="Kaur N."/>
            <person name="Bala M."/>
            <person name="Kumar A."/>
            <person name="Mayilraj S."/>
        </authorList>
    </citation>
    <scope>NUCLEOTIDE SEQUENCE [LARGE SCALE GENOMIC DNA]</scope>
    <source>
        <strain evidence="16 17">IITR-54</strain>
    </source>
</reference>
<evidence type="ECO:0000256" key="11">
    <source>
        <dbReference type="ARBA" id="ARBA00022989"/>
    </source>
</evidence>
<feature type="transmembrane region" description="Helical" evidence="14">
    <location>
        <begin position="12"/>
        <end position="33"/>
    </location>
</feature>
<name>A0A7V7RKK2_9BACI</name>
<dbReference type="Gene3D" id="3.30.565.10">
    <property type="entry name" value="Histidine kinase-like ATPase, C-terminal domain"/>
    <property type="match status" value="1"/>
</dbReference>
<dbReference type="SUPFAM" id="SSF55874">
    <property type="entry name" value="ATPase domain of HSP90 chaperone/DNA topoisomerase II/histidine kinase"/>
    <property type="match status" value="1"/>
</dbReference>
<evidence type="ECO:0000256" key="6">
    <source>
        <dbReference type="ARBA" id="ARBA00022679"/>
    </source>
</evidence>
<dbReference type="PANTHER" id="PTHR43547">
    <property type="entry name" value="TWO-COMPONENT HISTIDINE KINASE"/>
    <property type="match status" value="1"/>
</dbReference>
<dbReference type="Gene3D" id="1.10.287.130">
    <property type="match status" value="1"/>
</dbReference>
<feature type="domain" description="Histidine kinase" evidence="15">
    <location>
        <begin position="335"/>
        <end position="528"/>
    </location>
</feature>
<dbReference type="FunFam" id="3.30.450.20:FF:000018">
    <property type="entry name" value="Sensor histidine kinase DcuS"/>
    <property type="match status" value="1"/>
</dbReference>
<dbReference type="InterPro" id="IPR004358">
    <property type="entry name" value="Sig_transdc_His_kin-like_C"/>
</dbReference>
<dbReference type="AlphaFoldDB" id="A0A7V7RKK2"/>
<dbReference type="EC" id="2.7.13.3" evidence="3"/>
<dbReference type="PANTHER" id="PTHR43547:SF3">
    <property type="entry name" value="SENSOR PROTEIN CITS"/>
    <property type="match status" value="1"/>
</dbReference>
<keyword evidence="7 14" id="KW-0812">Transmembrane</keyword>
<protein>
    <recommendedName>
        <fullName evidence="3">histidine kinase</fullName>
        <ecNumber evidence="3">2.7.13.3</ecNumber>
    </recommendedName>
</protein>
<evidence type="ECO:0000256" key="12">
    <source>
        <dbReference type="ARBA" id="ARBA00023012"/>
    </source>
</evidence>
<dbReference type="PROSITE" id="PS50109">
    <property type="entry name" value="HIS_KIN"/>
    <property type="match status" value="1"/>
</dbReference>